<dbReference type="RefSeq" id="WP_262574091.1">
    <property type="nucleotide sequence ID" value="NZ_JAOQKJ010000004.1"/>
</dbReference>
<sequence length="215" mass="25106">MSRETWELIKHMETEGLEVQMIIQCAPVIAGLKVSNLLIIPEGQLFQLRELLKDSSISMYLLLKEEGRLVILLYHREWLQRMLGEPDRKAWLVKAGYKADYDSVRAGHEGISLSAVLARFRRRYQSYSRGMKDFPHEMGILLGYPVEDVEGFILHKGGSYLCNGYWKVYYNVSQKQRTFRWYSFAEHHLLCLLKEGRSIPEIIRLYQRPLGIVPA</sequence>
<dbReference type="EMBL" id="JAOQKJ010000004">
    <property type="protein sequence ID" value="MCU6744113.1"/>
    <property type="molecule type" value="Genomic_DNA"/>
</dbReference>
<accession>A0ABT2T1I5</accession>
<keyword evidence="2" id="KW-1185">Reference proteome</keyword>
<dbReference type="Proteomes" id="UP001652432">
    <property type="component" value="Unassembled WGS sequence"/>
</dbReference>
<evidence type="ECO:0000313" key="1">
    <source>
        <dbReference type="EMBL" id="MCU6744113.1"/>
    </source>
</evidence>
<gene>
    <name evidence="1" type="ORF">OCV77_06330</name>
</gene>
<protein>
    <submittedName>
        <fullName evidence="1">DUF3793 family protein</fullName>
    </submittedName>
</protein>
<evidence type="ECO:0000313" key="2">
    <source>
        <dbReference type="Proteomes" id="UP001652432"/>
    </source>
</evidence>
<proteinExistence type="predicted"/>
<dbReference type="Pfam" id="PF12672">
    <property type="entry name" value="DUF3793"/>
    <property type="match status" value="1"/>
</dbReference>
<comment type="caution">
    <text evidence="1">The sequence shown here is derived from an EMBL/GenBank/DDBJ whole genome shotgun (WGS) entry which is preliminary data.</text>
</comment>
<name>A0ABT2T1I5_9FIRM</name>
<organism evidence="1 2">
    <name type="scientific">Suilimivivens aceti</name>
    <dbReference type="NCBI Taxonomy" id="2981774"/>
    <lineage>
        <taxon>Bacteria</taxon>
        <taxon>Bacillati</taxon>
        <taxon>Bacillota</taxon>
        <taxon>Clostridia</taxon>
        <taxon>Lachnospirales</taxon>
        <taxon>Lachnospiraceae</taxon>
        <taxon>Suilimivivens</taxon>
    </lineage>
</organism>
<dbReference type="InterPro" id="IPR024523">
    <property type="entry name" value="DUF3793"/>
</dbReference>
<reference evidence="1 2" key="1">
    <citation type="journal article" date="2021" name="ISME Commun">
        <title>Automated analysis of genomic sequences facilitates high-throughput and comprehensive description of bacteria.</title>
        <authorList>
            <person name="Hitch T.C.A."/>
        </authorList>
    </citation>
    <scope>NUCLEOTIDE SEQUENCE [LARGE SCALE GENOMIC DNA]</scope>
    <source>
        <strain evidence="1 2">Sanger_18</strain>
    </source>
</reference>